<proteinExistence type="predicted"/>
<organism evidence="1 2">
    <name type="scientific">Rangifer tarandus platyrhynchus</name>
    <name type="common">Svalbard reindeer</name>
    <dbReference type="NCBI Taxonomy" id="3082113"/>
    <lineage>
        <taxon>Eukaryota</taxon>
        <taxon>Metazoa</taxon>
        <taxon>Chordata</taxon>
        <taxon>Craniata</taxon>
        <taxon>Vertebrata</taxon>
        <taxon>Euteleostomi</taxon>
        <taxon>Mammalia</taxon>
        <taxon>Eutheria</taxon>
        <taxon>Laurasiatheria</taxon>
        <taxon>Artiodactyla</taxon>
        <taxon>Ruminantia</taxon>
        <taxon>Pecora</taxon>
        <taxon>Cervidae</taxon>
        <taxon>Odocoileinae</taxon>
        <taxon>Rangifer</taxon>
    </lineage>
</organism>
<gene>
    <name evidence="1" type="ORF">MRATA1EN22A_LOCUS9755</name>
</gene>
<sequence>MPPIHLRHQPCGSRRTGLGGPGCAGGRQLEAPPLTVPAAGGSSAHLQGQKPASQHQTRQMEAAERGCVSASPALLRACTIEPPLRTPTCQTRTQDLELRSERAAGSLSLTRNCSCSRCLTVTSRLPWGTVTFTLRAGPA</sequence>
<name>A0AC59YS45_RANTA</name>
<protein>
    <submittedName>
        <fullName evidence="1">Uncharacterized protein</fullName>
    </submittedName>
</protein>
<evidence type="ECO:0000313" key="2">
    <source>
        <dbReference type="Proteomes" id="UP001162501"/>
    </source>
</evidence>
<dbReference type="EMBL" id="OX596104">
    <property type="protein sequence ID" value="CAM9947846.1"/>
    <property type="molecule type" value="Genomic_DNA"/>
</dbReference>
<accession>A0AC59YS45</accession>
<reference evidence="1" key="1">
    <citation type="submission" date="2023-05" db="EMBL/GenBank/DDBJ databases">
        <authorList>
            <consortium name="ELIXIR-Norway"/>
        </authorList>
    </citation>
    <scope>NUCLEOTIDE SEQUENCE</scope>
</reference>
<reference evidence="1" key="2">
    <citation type="submission" date="2025-03" db="EMBL/GenBank/DDBJ databases">
        <authorList>
            <consortium name="ELIXIR-Norway"/>
            <consortium name="Elixir Norway"/>
        </authorList>
    </citation>
    <scope>NUCLEOTIDE SEQUENCE</scope>
</reference>
<evidence type="ECO:0000313" key="1">
    <source>
        <dbReference type="EMBL" id="CAM9947846.1"/>
    </source>
</evidence>
<dbReference type="Proteomes" id="UP001162501">
    <property type="component" value="Chromosome 20"/>
</dbReference>